<protein>
    <submittedName>
        <fullName evidence="2">Uncharacterized protein</fullName>
    </submittedName>
</protein>
<evidence type="ECO:0000256" key="1">
    <source>
        <dbReference type="SAM" id="MobiDB-lite"/>
    </source>
</evidence>
<feature type="region of interest" description="Disordered" evidence="1">
    <location>
        <begin position="1"/>
        <end position="37"/>
    </location>
</feature>
<name>A0A6J4V9I2_9BACT</name>
<feature type="compositionally biased region" description="Basic residues" evidence="1">
    <location>
        <begin position="8"/>
        <end position="17"/>
    </location>
</feature>
<dbReference type="AlphaFoldDB" id="A0A6J4V9I2"/>
<evidence type="ECO:0000313" key="2">
    <source>
        <dbReference type="EMBL" id="CAA9571049.1"/>
    </source>
</evidence>
<feature type="non-terminal residue" evidence="2">
    <location>
        <position position="1"/>
    </location>
</feature>
<dbReference type="EMBL" id="CADCWF010000252">
    <property type="protein sequence ID" value="CAA9571049.1"/>
    <property type="molecule type" value="Genomic_DNA"/>
</dbReference>
<reference evidence="2" key="1">
    <citation type="submission" date="2020-02" db="EMBL/GenBank/DDBJ databases">
        <authorList>
            <person name="Meier V. D."/>
        </authorList>
    </citation>
    <scope>NUCLEOTIDE SEQUENCE</scope>
    <source>
        <strain evidence="2">AVDCRST_MAG59</strain>
    </source>
</reference>
<proteinExistence type="predicted"/>
<feature type="non-terminal residue" evidence="2">
    <location>
        <position position="37"/>
    </location>
</feature>
<sequence>APQAREPPHHHRTHTRFNHGSPAGWDGGRQRPGMAPL</sequence>
<accession>A0A6J4V9I2</accession>
<organism evidence="2">
    <name type="scientific">uncultured Thermomicrobiales bacterium</name>
    <dbReference type="NCBI Taxonomy" id="1645740"/>
    <lineage>
        <taxon>Bacteria</taxon>
        <taxon>Pseudomonadati</taxon>
        <taxon>Thermomicrobiota</taxon>
        <taxon>Thermomicrobia</taxon>
        <taxon>Thermomicrobiales</taxon>
        <taxon>environmental samples</taxon>
    </lineage>
</organism>
<gene>
    <name evidence="2" type="ORF">AVDCRST_MAG59-3467</name>
</gene>